<keyword evidence="2" id="KW-1185">Reference proteome</keyword>
<dbReference type="EMBL" id="MU070458">
    <property type="protein sequence ID" value="KAF5827646.1"/>
    <property type="molecule type" value="Genomic_DNA"/>
</dbReference>
<organism evidence="1 2">
    <name type="scientific">Dunaliella salina</name>
    <name type="common">Green alga</name>
    <name type="synonym">Protococcus salinus</name>
    <dbReference type="NCBI Taxonomy" id="3046"/>
    <lineage>
        <taxon>Eukaryota</taxon>
        <taxon>Viridiplantae</taxon>
        <taxon>Chlorophyta</taxon>
        <taxon>core chlorophytes</taxon>
        <taxon>Chlorophyceae</taxon>
        <taxon>CS clade</taxon>
        <taxon>Chlamydomonadales</taxon>
        <taxon>Dunaliellaceae</taxon>
        <taxon>Dunaliella</taxon>
    </lineage>
</organism>
<reference evidence="1" key="1">
    <citation type="submission" date="2017-08" db="EMBL/GenBank/DDBJ databases">
        <authorList>
            <person name="Polle J.E."/>
            <person name="Barry K."/>
            <person name="Cushman J."/>
            <person name="Schmutz J."/>
            <person name="Tran D."/>
            <person name="Hathwaick L.T."/>
            <person name="Yim W.C."/>
            <person name="Jenkins J."/>
            <person name="Mckie-Krisberg Z.M."/>
            <person name="Prochnik S."/>
            <person name="Lindquist E."/>
            <person name="Dockter R.B."/>
            <person name="Adam C."/>
            <person name="Molina H."/>
            <person name="Bunkerborg J."/>
            <person name="Jin E."/>
            <person name="Buchheim M."/>
            <person name="Magnuson J."/>
        </authorList>
    </citation>
    <scope>NUCLEOTIDE SEQUENCE</scope>
    <source>
        <strain evidence="1">CCAP 19/18</strain>
    </source>
</reference>
<proteinExistence type="predicted"/>
<evidence type="ECO:0000313" key="2">
    <source>
        <dbReference type="Proteomes" id="UP000815325"/>
    </source>
</evidence>
<dbReference type="Proteomes" id="UP000815325">
    <property type="component" value="Unassembled WGS sequence"/>
</dbReference>
<evidence type="ECO:0000313" key="1">
    <source>
        <dbReference type="EMBL" id="KAF5827646.1"/>
    </source>
</evidence>
<sequence>MCCAQRCLPADVLHYTAPQYAVRLGDVSTLFSTPLCCTPAVVPPLCWPMSICMCCALCCLPAGVLPLYSTPICCVPADVSTLFSTPLCCTSAVVPPLCWPMSLCMCCMPPTYTTPAFYRPAGVPPLYSTPLCVFQHPCVLYARSRVTLMLACAYMLSHLCVD</sequence>
<comment type="caution">
    <text evidence="1">The sequence shown here is derived from an EMBL/GenBank/DDBJ whole genome shotgun (WGS) entry which is preliminary data.</text>
</comment>
<gene>
    <name evidence="1" type="ORF">DUNSADRAFT_318</name>
</gene>
<accession>A0ABQ7FZ70</accession>
<name>A0ABQ7FZ70_DUNSA</name>
<protein>
    <submittedName>
        <fullName evidence="1">Uncharacterized protein</fullName>
    </submittedName>
</protein>